<dbReference type="PANTHER" id="PTHR10882">
    <property type="entry name" value="DIPHTHINE SYNTHASE"/>
    <property type="match status" value="1"/>
</dbReference>
<dbReference type="GO" id="GO:0017183">
    <property type="term" value="P:protein histidyl modification to diphthamide"/>
    <property type="evidence" value="ECO:0007669"/>
    <property type="project" value="UniProtKB-UniPathway"/>
</dbReference>
<dbReference type="VEuPathDB" id="MicrosporidiaDB:TUBRATIS_28990"/>
<gene>
    <name evidence="11" type="ORF">TUBRATIS_28990</name>
</gene>
<comment type="similarity">
    <text evidence="3">Belongs to the diphthine synthase family.</text>
</comment>
<dbReference type="GO" id="GO:0032259">
    <property type="term" value="P:methylation"/>
    <property type="evidence" value="ECO:0007669"/>
    <property type="project" value="UniProtKB-KW"/>
</dbReference>
<evidence type="ECO:0000256" key="8">
    <source>
        <dbReference type="ARBA" id="ARBA00048752"/>
    </source>
</evidence>
<comment type="pathway">
    <text evidence="2">Protein modification; peptidyl-diphthamide biosynthesis.</text>
</comment>
<dbReference type="Gene3D" id="3.30.950.10">
    <property type="entry name" value="Methyltransferase, Cobalt-precorrin-4 Transmethylase, Domain 2"/>
    <property type="match status" value="1"/>
</dbReference>
<dbReference type="Proteomes" id="UP000282876">
    <property type="component" value="Unassembled WGS sequence"/>
</dbReference>
<evidence type="ECO:0000256" key="4">
    <source>
        <dbReference type="ARBA" id="ARBA00011927"/>
    </source>
</evidence>
<dbReference type="SUPFAM" id="SSF53790">
    <property type="entry name" value="Tetrapyrrole methylase"/>
    <property type="match status" value="1"/>
</dbReference>
<dbReference type="PIRSF" id="PIRSF036432">
    <property type="entry name" value="Diphthine_synth"/>
    <property type="match status" value="1"/>
</dbReference>
<dbReference type="UniPathway" id="UPA00559"/>
<feature type="binding site" evidence="9">
    <location>
        <position position="9"/>
    </location>
    <ligand>
        <name>S-adenosyl-L-methionine</name>
        <dbReference type="ChEBI" id="CHEBI:59789"/>
    </ligand>
</feature>
<evidence type="ECO:0000256" key="5">
    <source>
        <dbReference type="ARBA" id="ARBA00022603"/>
    </source>
</evidence>
<dbReference type="InterPro" id="IPR004551">
    <property type="entry name" value="Dphthn_synthase"/>
</dbReference>
<comment type="caution">
    <text evidence="11">The sequence shown here is derived from an EMBL/GenBank/DDBJ whole genome shotgun (WGS) entry which is preliminary data.</text>
</comment>
<dbReference type="InterPro" id="IPR000878">
    <property type="entry name" value="4pyrrol_Mease"/>
</dbReference>
<evidence type="ECO:0000256" key="2">
    <source>
        <dbReference type="ARBA" id="ARBA00005156"/>
    </source>
</evidence>
<keyword evidence="7 9" id="KW-0949">S-adenosyl-L-methionine</keyword>
<evidence type="ECO:0000256" key="1">
    <source>
        <dbReference type="ARBA" id="ARBA00004006"/>
    </source>
</evidence>
<accession>A0A437AHX4</accession>
<dbReference type="InterPro" id="IPR014776">
    <property type="entry name" value="4pyrrole_Mease_sub2"/>
</dbReference>
<comment type="catalytic activity">
    <reaction evidence="8">
        <text>2-[(3S)-amino-3-carboxypropyl]-L-histidyl-[translation elongation factor 2] + 4 S-adenosyl-L-methionine = diphthine methyl ester-[translation elongation factor 2] + 4 S-adenosyl-L-homocysteine + 3 H(+)</text>
        <dbReference type="Rhea" id="RHEA:42652"/>
        <dbReference type="Rhea" id="RHEA-COMP:9749"/>
        <dbReference type="Rhea" id="RHEA-COMP:10173"/>
        <dbReference type="ChEBI" id="CHEBI:15378"/>
        <dbReference type="ChEBI" id="CHEBI:57856"/>
        <dbReference type="ChEBI" id="CHEBI:59789"/>
        <dbReference type="ChEBI" id="CHEBI:73995"/>
        <dbReference type="ChEBI" id="CHEBI:79005"/>
        <dbReference type="EC" id="2.1.1.314"/>
    </reaction>
</comment>
<name>A0A437AHX4_9MICR</name>
<evidence type="ECO:0000256" key="7">
    <source>
        <dbReference type="ARBA" id="ARBA00022691"/>
    </source>
</evidence>
<dbReference type="InterPro" id="IPR014777">
    <property type="entry name" value="4pyrrole_Mease_sub1"/>
</dbReference>
<proteinExistence type="inferred from homology"/>
<dbReference type="PANTHER" id="PTHR10882:SF0">
    <property type="entry name" value="DIPHTHINE METHYL ESTER SYNTHASE"/>
    <property type="match status" value="1"/>
</dbReference>
<dbReference type="InterPro" id="IPR035996">
    <property type="entry name" value="4pyrrol_Methylase_sf"/>
</dbReference>
<evidence type="ECO:0000256" key="9">
    <source>
        <dbReference type="PIRSR" id="PIRSR036432-1"/>
    </source>
</evidence>
<dbReference type="Pfam" id="PF00590">
    <property type="entry name" value="TP_methylase"/>
    <property type="match status" value="1"/>
</dbReference>
<dbReference type="STRING" id="291195.A0A437AHX4"/>
<keyword evidence="12" id="KW-1185">Reference proteome</keyword>
<sequence>MLYLIGTGLSSKDISLNSLEIIKRSKKVYLEIYTSKLEKQLKELEKSYQVKIHPASRNLLENTNEIVEESLENDVVLLVIGTPLFATTHTDIILRVKEKKGLVKVVHNSSILNVYGCCGLYSYTFGKIISIPFFENSWKPTSFYFNILSNKNINLHTLCLLDLRITEENELYMSPNIALDQLLQCESIEKKGLITLDTEVFVISRFGCENEEICYGKIGEMIKKDFGEPLHSLIIPGKMDVLEKEHVEMLFKK</sequence>
<evidence type="ECO:0000313" key="12">
    <source>
        <dbReference type="Proteomes" id="UP000282876"/>
    </source>
</evidence>
<dbReference type="GO" id="GO:0141133">
    <property type="term" value="F:diphthine methyl ester synthase activity"/>
    <property type="evidence" value="ECO:0007669"/>
    <property type="project" value="UniProtKB-EC"/>
</dbReference>
<organism evidence="11 12">
    <name type="scientific">Tubulinosema ratisbonensis</name>
    <dbReference type="NCBI Taxonomy" id="291195"/>
    <lineage>
        <taxon>Eukaryota</taxon>
        <taxon>Fungi</taxon>
        <taxon>Fungi incertae sedis</taxon>
        <taxon>Microsporidia</taxon>
        <taxon>Tubulinosematoidea</taxon>
        <taxon>Tubulinosematidae</taxon>
        <taxon>Tubulinosema</taxon>
    </lineage>
</organism>
<keyword evidence="6" id="KW-0808">Transferase</keyword>
<evidence type="ECO:0000256" key="6">
    <source>
        <dbReference type="ARBA" id="ARBA00022679"/>
    </source>
</evidence>
<dbReference type="CDD" id="cd11647">
    <property type="entry name" value="DHP5_DphB"/>
    <property type="match status" value="1"/>
</dbReference>
<dbReference type="AlphaFoldDB" id="A0A437AHX4"/>
<feature type="binding site" evidence="9">
    <location>
        <begin position="110"/>
        <end position="111"/>
    </location>
    <ligand>
        <name>S-adenosyl-L-methionine</name>
        <dbReference type="ChEBI" id="CHEBI:59789"/>
    </ligand>
</feature>
<reference evidence="11 12" key="1">
    <citation type="submission" date="2018-10" db="EMBL/GenBank/DDBJ databases">
        <title>Draft genome sequence of the microsporidian Tubulinosema ratisbonensis.</title>
        <authorList>
            <person name="Polonais V."/>
            <person name="Peyretaillade E."/>
            <person name="Niehus S."/>
            <person name="Wawrzyniak I."/>
            <person name="Franchet A."/>
            <person name="Gaspin C."/>
            <person name="Reichstadt M."/>
            <person name="Belser C."/>
            <person name="Labadie K."/>
            <person name="Delbac F."/>
            <person name="Ferrandon D."/>
        </authorList>
    </citation>
    <scope>NUCLEOTIDE SEQUENCE [LARGE SCALE GENOMIC DNA]</scope>
    <source>
        <strain evidence="11 12">Franzen</strain>
    </source>
</reference>
<dbReference type="OrthoDB" id="2516at2759"/>
<evidence type="ECO:0000256" key="3">
    <source>
        <dbReference type="ARBA" id="ARBA00006729"/>
    </source>
</evidence>
<feature type="binding site" evidence="9">
    <location>
        <position position="161"/>
    </location>
    <ligand>
        <name>S-adenosyl-L-methionine</name>
        <dbReference type="ChEBI" id="CHEBI:59789"/>
    </ligand>
</feature>
<protein>
    <recommendedName>
        <fullName evidence="4">diphthine methyl ester synthase</fullName>
        <ecNumber evidence="4">2.1.1.314</ecNumber>
    </recommendedName>
</protein>
<dbReference type="Gene3D" id="3.40.1010.10">
    <property type="entry name" value="Cobalt-precorrin-4 Transmethylase, Domain 1"/>
    <property type="match status" value="1"/>
</dbReference>
<dbReference type="NCBIfam" id="TIGR00522">
    <property type="entry name" value="dph5"/>
    <property type="match status" value="1"/>
</dbReference>
<dbReference type="EMBL" id="RCSS01000813">
    <property type="protein sequence ID" value="RVD90677.1"/>
    <property type="molecule type" value="Genomic_DNA"/>
</dbReference>
<comment type="function">
    <text evidence="1">S-adenosyl-L-methionine-dependent methyltransferase that catalyzes four methylations of the modified target histidine residue in translation elongation factor 2 (EF-2), to form an intermediate called diphthine methyl ester. The four successive methylation reactions represent the second step of diphthamide biosynthesis.</text>
</comment>
<feature type="domain" description="Tetrapyrrole methylase" evidence="10">
    <location>
        <begin position="1"/>
        <end position="221"/>
    </location>
</feature>
<evidence type="ECO:0000259" key="10">
    <source>
        <dbReference type="Pfam" id="PF00590"/>
    </source>
</evidence>
<keyword evidence="5" id="KW-0489">Methyltransferase</keyword>
<evidence type="ECO:0000313" key="11">
    <source>
        <dbReference type="EMBL" id="RVD90677.1"/>
    </source>
</evidence>
<dbReference type="EC" id="2.1.1.314" evidence="4"/>
<feature type="binding site" evidence="9">
    <location>
        <position position="231"/>
    </location>
    <ligand>
        <name>S-adenosyl-L-methionine</name>
        <dbReference type="ChEBI" id="CHEBI:59789"/>
    </ligand>
</feature>